<feature type="transmembrane region" description="Helical" evidence="1">
    <location>
        <begin position="20"/>
        <end position="42"/>
    </location>
</feature>
<dbReference type="EMBL" id="JADNYJ010000232">
    <property type="protein sequence ID" value="KAF8873640.1"/>
    <property type="molecule type" value="Genomic_DNA"/>
</dbReference>
<dbReference type="Proteomes" id="UP000724874">
    <property type="component" value="Unassembled WGS sequence"/>
</dbReference>
<organism evidence="2 3">
    <name type="scientific">Gymnopilus junonius</name>
    <name type="common">Spectacular rustgill mushroom</name>
    <name type="synonym">Gymnopilus spectabilis subsp. junonius</name>
    <dbReference type="NCBI Taxonomy" id="109634"/>
    <lineage>
        <taxon>Eukaryota</taxon>
        <taxon>Fungi</taxon>
        <taxon>Dikarya</taxon>
        <taxon>Basidiomycota</taxon>
        <taxon>Agaricomycotina</taxon>
        <taxon>Agaricomycetes</taxon>
        <taxon>Agaricomycetidae</taxon>
        <taxon>Agaricales</taxon>
        <taxon>Agaricineae</taxon>
        <taxon>Hymenogastraceae</taxon>
        <taxon>Gymnopilus</taxon>
    </lineage>
</organism>
<evidence type="ECO:0000256" key="1">
    <source>
        <dbReference type="SAM" id="Phobius"/>
    </source>
</evidence>
<keyword evidence="1" id="KW-0812">Transmembrane</keyword>
<dbReference type="OrthoDB" id="2434664at2759"/>
<feature type="transmembrane region" description="Helical" evidence="1">
    <location>
        <begin position="63"/>
        <end position="85"/>
    </location>
</feature>
<protein>
    <submittedName>
        <fullName evidence="2">Uncharacterized protein</fullName>
    </submittedName>
</protein>
<proteinExistence type="predicted"/>
<evidence type="ECO:0000313" key="3">
    <source>
        <dbReference type="Proteomes" id="UP000724874"/>
    </source>
</evidence>
<dbReference type="AlphaFoldDB" id="A0A9P5TGJ8"/>
<gene>
    <name evidence="2" type="ORF">CPB84DRAFT_1853941</name>
</gene>
<keyword evidence="3" id="KW-1185">Reference proteome</keyword>
<keyword evidence="1" id="KW-1133">Transmembrane helix</keyword>
<sequence length="335" mass="37453">MSGGNGPQLPFIDQTGQVALLWVSIGLVVITFFWQGLIVTVITIAEDQGMWTFHFHIACYEHWWWSIVSTMLASSFILIVFSFLAGNSSNSLGILTLSTATAISIICYAIPAWRNCSYIELCWLSWTGPSDTGIPSVYGKFCRTMTNWRWLQKINSQQSIMQMSSDEWGWTIKCPIGIAQNLIALFDSLDEKMISSKVESNGLLGPSVYDDGVINSMPSSLLKSIPSTYDGFNRTGLCMMMDILGWNKGLAPYELVFDVQDKRKAARGITRSNPNYKVTTELEATSAWFPHPNKVMPSFYQKSMEEQYSGLGPEFLSVAVELVLIFLDCPHHAVT</sequence>
<keyword evidence="1" id="KW-0472">Membrane</keyword>
<comment type="caution">
    <text evidence="2">The sequence shown here is derived from an EMBL/GenBank/DDBJ whole genome shotgun (WGS) entry which is preliminary data.</text>
</comment>
<feature type="transmembrane region" description="Helical" evidence="1">
    <location>
        <begin position="91"/>
        <end position="110"/>
    </location>
</feature>
<accession>A0A9P5TGJ8</accession>
<reference evidence="2" key="1">
    <citation type="submission" date="2020-11" db="EMBL/GenBank/DDBJ databases">
        <authorList>
            <consortium name="DOE Joint Genome Institute"/>
            <person name="Ahrendt S."/>
            <person name="Riley R."/>
            <person name="Andreopoulos W."/>
            <person name="LaButti K."/>
            <person name="Pangilinan J."/>
            <person name="Ruiz-duenas F.J."/>
            <person name="Barrasa J.M."/>
            <person name="Sanchez-Garcia M."/>
            <person name="Camarero S."/>
            <person name="Miyauchi S."/>
            <person name="Serrano A."/>
            <person name="Linde D."/>
            <person name="Babiker R."/>
            <person name="Drula E."/>
            <person name="Ayuso-Fernandez I."/>
            <person name="Pacheco R."/>
            <person name="Padilla G."/>
            <person name="Ferreira P."/>
            <person name="Barriuso J."/>
            <person name="Kellner H."/>
            <person name="Castanera R."/>
            <person name="Alfaro M."/>
            <person name="Ramirez L."/>
            <person name="Pisabarro A.G."/>
            <person name="Kuo A."/>
            <person name="Tritt A."/>
            <person name="Lipzen A."/>
            <person name="He G."/>
            <person name="Yan M."/>
            <person name="Ng V."/>
            <person name="Cullen D."/>
            <person name="Martin F."/>
            <person name="Rosso M.-N."/>
            <person name="Henrissat B."/>
            <person name="Hibbett D."/>
            <person name="Martinez A.T."/>
            <person name="Grigoriev I.V."/>
        </authorList>
    </citation>
    <scope>NUCLEOTIDE SEQUENCE</scope>
    <source>
        <strain evidence="2">AH 44721</strain>
    </source>
</reference>
<evidence type="ECO:0000313" key="2">
    <source>
        <dbReference type="EMBL" id="KAF8873640.1"/>
    </source>
</evidence>
<name>A0A9P5TGJ8_GYMJU</name>